<evidence type="ECO:0000256" key="1">
    <source>
        <dbReference type="SAM" id="Phobius"/>
    </source>
</evidence>
<keyword evidence="1" id="KW-1133">Transmembrane helix</keyword>
<keyword evidence="3" id="KW-1185">Reference proteome</keyword>
<keyword evidence="1" id="KW-0472">Membrane</keyword>
<proteinExistence type="predicted"/>
<evidence type="ECO:0000313" key="2">
    <source>
        <dbReference type="EMBL" id="RNI28699.1"/>
    </source>
</evidence>
<gene>
    <name evidence="2" type="ORF">EFB08_08685</name>
</gene>
<reference evidence="2 3" key="1">
    <citation type="submission" date="2018-11" db="EMBL/GenBank/DDBJ databases">
        <title>Rufibacter latericius sp. nov., isolated from water in Baiyang Lake.</title>
        <authorList>
            <person name="Yang Y."/>
        </authorList>
    </citation>
    <scope>NUCLEOTIDE SEQUENCE [LARGE SCALE GENOMIC DNA]</scope>
    <source>
        <strain evidence="2 3">R-22-1c-1</strain>
    </source>
</reference>
<feature type="transmembrane region" description="Helical" evidence="1">
    <location>
        <begin position="23"/>
        <end position="47"/>
    </location>
</feature>
<name>A0A3M9MT79_9BACT</name>
<organism evidence="2 3">
    <name type="scientific">Rufibacter latericius</name>
    <dbReference type="NCBI Taxonomy" id="2487040"/>
    <lineage>
        <taxon>Bacteria</taxon>
        <taxon>Pseudomonadati</taxon>
        <taxon>Bacteroidota</taxon>
        <taxon>Cytophagia</taxon>
        <taxon>Cytophagales</taxon>
        <taxon>Hymenobacteraceae</taxon>
        <taxon>Rufibacter</taxon>
    </lineage>
</organism>
<dbReference type="AlphaFoldDB" id="A0A3M9MT79"/>
<keyword evidence="1" id="KW-0812">Transmembrane</keyword>
<protein>
    <submittedName>
        <fullName evidence="2">Uncharacterized protein</fullName>
    </submittedName>
</protein>
<evidence type="ECO:0000313" key="3">
    <source>
        <dbReference type="Proteomes" id="UP000272117"/>
    </source>
</evidence>
<dbReference type="Proteomes" id="UP000272117">
    <property type="component" value="Unassembled WGS sequence"/>
</dbReference>
<sequence length="212" mass="24115">MLYNVSMEISTFRVKGLFKHATHYFSCTILGFLVMAMMLQSCVFVGIGKNPKWKTAASTKAPIAPEQEATRKPEMHVEVLRNQRMVPLPFLVLAINKKHYALHFWVKPNTGHTLNLDSITYRLFDPGKNLIGQGSHRLDNYPKEIKPAHRLQYQNAGHTNYHLSIDKALKEDLSVLVALHYKDSTGKAVSEAYQQALRVEVSKRVNVHMMGN</sequence>
<accession>A0A3M9MT79</accession>
<comment type="caution">
    <text evidence="2">The sequence shown here is derived from an EMBL/GenBank/DDBJ whole genome shotgun (WGS) entry which is preliminary data.</text>
</comment>
<dbReference type="EMBL" id="RJJD01000004">
    <property type="protein sequence ID" value="RNI28699.1"/>
    <property type="molecule type" value="Genomic_DNA"/>
</dbReference>